<sequence length="232" mass="25208">MTWRDVSGSSTTSDGRQGRARLHGEWQQLRFDERSGETGGERGGGATVATLYPSTPHDGGFGPVRLGLHHEEVTEHAEVRRNAEKSLTNINKNKNMKDRIGVDMVEFEFVKIKQAMEEGGNKKTEPSLEEGGEDDDFIGAGEWGWETAHLRLDTTPPRPVWGSAGLMLAALHFDSRQSTSAMPRVAALDKCLTEKPSMNQIPIYSQGSVVEFGDRDVAGGGSKVIGSVTALV</sequence>
<keyword evidence="3" id="KW-1185">Reference proteome</keyword>
<reference evidence="2" key="2">
    <citation type="submission" date="2013-04" db="UniProtKB">
        <authorList>
            <consortium name="EnsemblPlants"/>
        </authorList>
    </citation>
    <scope>IDENTIFICATION</scope>
</reference>
<dbReference type="Proteomes" id="UP000006038">
    <property type="component" value="Chromosome 4"/>
</dbReference>
<proteinExistence type="predicted"/>
<feature type="region of interest" description="Disordered" evidence="1">
    <location>
        <begin position="1"/>
        <end position="24"/>
    </location>
</feature>
<accession>J3LW91</accession>
<dbReference type="EnsemblPlants" id="OB04G14160.1">
    <property type="protein sequence ID" value="OB04G14160.1"/>
    <property type="gene ID" value="OB04G14160"/>
</dbReference>
<evidence type="ECO:0000313" key="2">
    <source>
        <dbReference type="EnsemblPlants" id="OB04G14160.1"/>
    </source>
</evidence>
<protein>
    <submittedName>
        <fullName evidence="2">Uncharacterized protein</fullName>
    </submittedName>
</protein>
<dbReference type="Gramene" id="OB04G14160.1">
    <property type="protein sequence ID" value="OB04G14160.1"/>
    <property type="gene ID" value="OB04G14160"/>
</dbReference>
<dbReference type="HOGENOM" id="CLU_1196463_0_0_1"/>
<evidence type="ECO:0000256" key="1">
    <source>
        <dbReference type="SAM" id="MobiDB-lite"/>
    </source>
</evidence>
<organism evidence="2">
    <name type="scientific">Oryza brachyantha</name>
    <name type="common">malo sina</name>
    <dbReference type="NCBI Taxonomy" id="4533"/>
    <lineage>
        <taxon>Eukaryota</taxon>
        <taxon>Viridiplantae</taxon>
        <taxon>Streptophyta</taxon>
        <taxon>Embryophyta</taxon>
        <taxon>Tracheophyta</taxon>
        <taxon>Spermatophyta</taxon>
        <taxon>Magnoliopsida</taxon>
        <taxon>Liliopsida</taxon>
        <taxon>Poales</taxon>
        <taxon>Poaceae</taxon>
        <taxon>BOP clade</taxon>
        <taxon>Oryzoideae</taxon>
        <taxon>Oryzeae</taxon>
        <taxon>Oryzinae</taxon>
        <taxon>Oryza</taxon>
    </lineage>
</organism>
<evidence type="ECO:0000313" key="3">
    <source>
        <dbReference type="Proteomes" id="UP000006038"/>
    </source>
</evidence>
<name>J3LW91_ORYBR</name>
<dbReference type="AlphaFoldDB" id="J3LW91"/>
<reference evidence="2" key="1">
    <citation type="journal article" date="2013" name="Nat. Commun.">
        <title>Whole-genome sequencing of Oryza brachyantha reveals mechanisms underlying Oryza genome evolution.</title>
        <authorList>
            <person name="Chen J."/>
            <person name="Huang Q."/>
            <person name="Gao D."/>
            <person name="Wang J."/>
            <person name="Lang Y."/>
            <person name="Liu T."/>
            <person name="Li B."/>
            <person name="Bai Z."/>
            <person name="Luis Goicoechea J."/>
            <person name="Liang C."/>
            <person name="Chen C."/>
            <person name="Zhang W."/>
            <person name="Sun S."/>
            <person name="Liao Y."/>
            <person name="Zhang X."/>
            <person name="Yang L."/>
            <person name="Song C."/>
            <person name="Wang M."/>
            <person name="Shi J."/>
            <person name="Liu G."/>
            <person name="Liu J."/>
            <person name="Zhou H."/>
            <person name="Zhou W."/>
            <person name="Yu Q."/>
            <person name="An N."/>
            <person name="Chen Y."/>
            <person name="Cai Q."/>
            <person name="Wang B."/>
            <person name="Liu B."/>
            <person name="Min J."/>
            <person name="Huang Y."/>
            <person name="Wu H."/>
            <person name="Li Z."/>
            <person name="Zhang Y."/>
            <person name="Yin Y."/>
            <person name="Song W."/>
            <person name="Jiang J."/>
            <person name="Jackson S.A."/>
            <person name="Wing R.A."/>
            <person name="Wang J."/>
            <person name="Chen M."/>
        </authorList>
    </citation>
    <scope>NUCLEOTIDE SEQUENCE [LARGE SCALE GENOMIC DNA]</scope>
    <source>
        <strain evidence="2">cv. IRGC 101232</strain>
    </source>
</reference>